<evidence type="ECO:0000256" key="6">
    <source>
        <dbReference type="ARBA" id="ARBA00023157"/>
    </source>
</evidence>
<evidence type="ECO:0000256" key="4">
    <source>
        <dbReference type="ARBA" id="ARBA00022729"/>
    </source>
</evidence>
<dbReference type="CDD" id="cd00190">
    <property type="entry name" value="Tryp_SPc"/>
    <property type="match status" value="1"/>
</dbReference>
<organism evidence="9 10">
    <name type="scientific">Anopheles albimanus</name>
    <name type="common">New world malaria mosquito</name>
    <dbReference type="NCBI Taxonomy" id="7167"/>
    <lineage>
        <taxon>Eukaryota</taxon>
        <taxon>Metazoa</taxon>
        <taxon>Ecdysozoa</taxon>
        <taxon>Arthropoda</taxon>
        <taxon>Hexapoda</taxon>
        <taxon>Insecta</taxon>
        <taxon>Pterygota</taxon>
        <taxon>Neoptera</taxon>
        <taxon>Endopterygota</taxon>
        <taxon>Diptera</taxon>
        <taxon>Nematocera</taxon>
        <taxon>Culicoidea</taxon>
        <taxon>Culicidae</taxon>
        <taxon>Anophelinae</taxon>
        <taxon>Anopheles</taxon>
    </lineage>
</organism>
<keyword evidence="5" id="KW-0391">Immunity</keyword>
<keyword evidence="6" id="KW-1015">Disulfide bond</keyword>
<dbReference type="GO" id="GO:0006508">
    <property type="term" value="P:proteolysis"/>
    <property type="evidence" value="ECO:0007669"/>
    <property type="project" value="InterPro"/>
</dbReference>
<sequence length="321" mass="35612">MACRTFNILTLSLLLWILANSFVRVDAAARISELKCDEYRRIITSKHGIISLKLNPKPMFYQAFNCSNVAKLIVGGEAAKLGEFPHHALLGYVSEEAGTSASGHYKFDCGGSLISDRFILTAAHCFSFADPVVVRLGEHDLDALESNRVDFGIAQITTHPLYRNSRSYHDIALVRLNGTVRFSKIIRPACLWTEPTLNISRFVATGFGRVSEDVYEPSKRLMKVQLDLFPAIDCDLLYRENRRFRNGVDEGQLRVGSLNGSKDTCQGDSGGPLQTVIDPRSCIYHVIGVTSTGGACGIGLSKAIYVNVARYLDWIEQTVWQ</sequence>
<dbReference type="InterPro" id="IPR033116">
    <property type="entry name" value="TRYPSIN_SER"/>
</dbReference>
<comment type="similarity">
    <text evidence="8">Belongs to the peptidase S1 family. CLIP subfamily.</text>
</comment>
<dbReference type="PANTHER" id="PTHR24260:SF147">
    <property type="entry name" value="EG:BACR7A4.3 PROTEIN-RELATED"/>
    <property type="match status" value="1"/>
</dbReference>
<evidence type="ECO:0000313" key="10">
    <source>
        <dbReference type="Proteomes" id="UP000069272"/>
    </source>
</evidence>
<dbReference type="InterPro" id="IPR001314">
    <property type="entry name" value="Peptidase_S1A"/>
</dbReference>
<dbReference type="PANTHER" id="PTHR24260">
    <property type="match status" value="1"/>
</dbReference>
<keyword evidence="2" id="KW-0964">Secreted</keyword>
<dbReference type="InterPro" id="IPR018114">
    <property type="entry name" value="TRYPSIN_HIS"/>
</dbReference>
<evidence type="ECO:0000256" key="3">
    <source>
        <dbReference type="ARBA" id="ARBA00022588"/>
    </source>
</evidence>
<dbReference type="VEuPathDB" id="VectorBase:AALB20_026379"/>
<evidence type="ECO:0000256" key="1">
    <source>
        <dbReference type="ARBA" id="ARBA00004613"/>
    </source>
</evidence>
<dbReference type="InterPro" id="IPR009003">
    <property type="entry name" value="Peptidase_S1_PA"/>
</dbReference>
<dbReference type="GO" id="GO:0005576">
    <property type="term" value="C:extracellular region"/>
    <property type="evidence" value="ECO:0007669"/>
    <property type="project" value="UniProtKB-SubCell"/>
</dbReference>
<reference evidence="9 10" key="1">
    <citation type="journal article" date="2017" name="G3 (Bethesda)">
        <title>The Physical Genome Mapping of Anopheles albimanus Corrected Scaffold Misassemblies and Identified Interarm Rearrangements in Genus Anopheles.</title>
        <authorList>
            <person name="Artemov G.N."/>
            <person name="Peery A.N."/>
            <person name="Jiang X."/>
            <person name="Tu Z."/>
            <person name="Stegniy V.N."/>
            <person name="Sharakhova M.V."/>
            <person name="Sharakhov I.V."/>
        </authorList>
    </citation>
    <scope>NUCLEOTIDE SEQUENCE [LARGE SCALE GENOMIC DNA]</scope>
    <source>
        <strain evidence="9 10">ALBI9_A</strain>
    </source>
</reference>
<dbReference type="PROSITE" id="PS00134">
    <property type="entry name" value="TRYPSIN_HIS"/>
    <property type="match status" value="1"/>
</dbReference>
<dbReference type="Pfam" id="PF00089">
    <property type="entry name" value="Trypsin"/>
    <property type="match status" value="1"/>
</dbReference>
<reference evidence="9" key="2">
    <citation type="submission" date="2022-08" db="UniProtKB">
        <authorList>
            <consortium name="EnsemblMetazoa"/>
        </authorList>
    </citation>
    <scope>IDENTIFICATION</scope>
    <source>
        <strain evidence="9">STECLA/ALBI9_A</strain>
    </source>
</reference>
<keyword evidence="4" id="KW-0732">Signal</keyword>
<keyword evidence="10" id="KW-1185">Reference proteome</keyword>
<dbReference type="AlphaFoldDB" id="A0A182FZY4"/>
<dbReference type="GO" id="GO:0045087">
    <property type="term" value="P:innate immune response"/>
    <property type="evidence" value="ECO:0007669"/>
    <property type="project" value="UniProtKB-KW"/>
</dbReference>
<dbReference type="RefSeq" id="XP_035772788.1">
    <property type="nucleotide sequence ID" value="XM_035916895.1"/>
</dbReference>
<keyword evidence="3" id="KW-0399">Innate immunity</keyword>
<dbReference type="VEuPathDB" id="VectorBase:AALB015566"/>
<keyword evidence="7" id="KW-0325">Glycoprotein</keyword>
<proteinExistence type="inferred from homology"/>
<evidence type="ECO:0000256" key="2">
    <source>
        <dbReference type="ARBA" id="ARBA00022525"/>
    </source>
</evidence>
<dbReference type="EnsemblMetazoa" id="AALB015566-RA">
    <property type="protein sequence ID" value="AALB015566-PA"/>
    <property type="gene ID" value="AALB015566"/>
</dbReference>
<dbReference type="PROSITE" id="PS00135">
    <property type="entry name" value="TRYPSIN_SER"/>
    <property type="match status" value="1"/>
</dbReference>
<dbReference type="PROSITE" id="PS50240">
    <property type="entry name" value="TRYPSIN_DOM"/>
    <property type="match status" value="1"/>
</dbReference>
<evidence type="ECO:0000256" key="7">
    <source>
        <dbReference type="ARBA" id="ARBA00023180"/>
    </source>
</evidence>
<dbReference type="SUPFAM" id="SSF50494">
    <property type="entry name" value="Trypsin-like serine proteases"/>
    <property type="match status" value="1"/>
</dbReference>
<dbReference type="InterPro" id="IPR043504">
    <property type="entry name" value="Peptidase_S1_PA_chymotrypsin"/>
</dbReference>
<evidence type="ECO:0000313" key="9">
    <source>
        <dbReference type="EnsemblMetazoa" id="AALB015566-PA"/>
    </source>
</evidence>
<dbReference type="GO" id="GO:0004252">
    <property type="term" value="F:serine-type endopeptidase activity"/>
    <property type="evidence" value="ECO:0007669"/>
    <property type="project" value="InterPro"/>
</dbReference>
<dbReference type="FunFam" id="2.40.10.10:FF:000028">
    <property type="entry name" value="Serine protease easter"/>
    <property type="match status" value="1"/>
</dbReference>
<accession>A0A182FZY4</accession>
<dbReference type="SMART" id="SM00020">
    <property type="entry name" value="Tryp_SPc"/>
    <property type="match status" value="1"/>
</dbReference>
<dbReference type="InterPro" id="IPR001254">
    <property type="entry name" value="Trypsin_dom"/>
</dbReference>
<dbReference type="Proteomes" id="UP000069272">
    <property type="component" value="Chromosome 2R"/>
</dbReference>
<dbReference type="Gene3D" id="2.40.10.10">
    <property type="entry name" value="Trypsin-like serine proteases"/>
    <property type="match status" value="1"/>
</dbReference>
<comment type="subcellular location">
    <subcellularLocation>
        <location evidence="1">Secreted</location>
    </subcellularLocation>
</comment>
<dbReference type="OrthoDB" id="6339452at2759"/>
<evidence type="ECO:0000256" key="8">
    <source>
        <dbReference type="ARBA" id="ARBA00024195"/>
    </source>
</evidence>
<dbReference type="STRING" id="7167.A0A182FZY4"/>
<dbReference type="PRINTS" id="PR00722">
    <property type="entry name" value="CHYMOTRYPSIN"/>
</dbReference>
<evidence type="ECO:0000256" key="5">
    <source>
        <dbReference type="ARBA" id="ARBA00022859"/>
    </source>
</evidence>
<dbReference type="InterPro" id="IPR051333">
    <property type="entry name" value="CLIP_Serine_Protease"/>
</dbReference>
<dbReference type="GeneID" id="118456281"/>
<name>A0A182FZY4_ANOAL</name>
<protein>
    <submittedName>
        <fullName evidence="9">Uncharacterized protein</fullName>
    </submittedName>
</protein>
<dbReference type="KEGG" id="aali:118456281"/>